<evidence type="ECO:0000256" key="2">
    <source>
        <dbReference type="ARBA" id="ARBA00005189"/>
    </source>
</evidence>
<keyword evidence="8 12" id="KW-1133">Transmembrane helix</keyword>
<comment type="subcellular location">
    <subcellularLocation>
        <location evidence="1">Endoplasmic reticulum membrane</location>
        <topology evidence="1">Multi-pass membrane protein</topology>
    </subcellularLocation>
</comment>
<evidence type="ECO:0000259" key="14">
    <source>
        <dbReference type="PROSITE" id="PS51228"/>
    </source>
</evidence>
<reference evidence="15 16" key="1">
    <citation type="journal article" date="2023" name="Commun. Biol.">
        <title>Genome analysis of Parmales, the sister group of diatoms, reveals the evolutionary specialization of diatoms from phago-mixotrophs to photoautotrophs.</title>
        <authorList>
            <person name="Ban H."/>
            <person name="Sato S."/>
            <person name="Yoshikawa S."/>
            <person name="Yamada K."/>
            <person name="Nakamura Y."/>
            <person name="Ichinomiya M."/>
            <person name="Sato N."/>
            <person name="Blanc-Mathieu R."/>
            <person name="Endo H."/>
            <person name="Kuwata A."/>
            <person name="Ogata H."/>
        </authorList>
    </citation>
    <scope>NUCLEOTIDE SEQUENCE [LARGE SCALE GENOMIC DNA]</scope>
</reference>
<comment type="similarity">
    <text evidence="3">Belongs to the membrane-bound acyltransferase family. Sterol o-acyltransferase subfamily.</text>
</comment>
<dbReference type="PRINTS" id="PR00689">
    <property type="entry name" value="ACOABINDINGP"/>
</dbReference>
<dbReference type="PROSITE" id="PS50003">
    <property type="entry name" value="PH_DOMAIN"/>
    <property type="match status" value="1"/>
</dbReference>
<keyword evidence="9 12" id="KW-0472">Membrane</keyword>
<feature type="transmembrane region" description="Helical" evidence="12">
    <location>
        <begin position="340"/>
        <end position="366"/>
    </location>
</feature>
<feature type="transmembrane region" description="Helical" evidence="12">
    <location>
        <begin position="514"/>
        <end position="534"/>
    </location>
</feature>
<dbReference type="InterPro" id="IPR014371">
    <property type="entry name" value="Oat_ACAT_DAG_ARE"/>
</dbReference>
<dbReference type="InterPro" id="IPR035984">
    <property type="entry name" value="Acyl-CoA-binding_sf"/>
</dbReference>
<dbReference type="InterPro" id="IPR014352">
    <property type="entry name" value="FERM/acyl-CoA-bd_prot_sf"/>
</dbReference>
<feature type="transmembrane region" description="Helical" evidence="12">
    <location>
        <begin position="378"/>
        <end position="397"/>
    </location>
</feature>
<evidence type="ECO:0000256" key="6">
    <source>
        <dbReference type="ARBA" id="ARBA00022692"/>
    </source>
</evidence>
<evidence type="ECO:0000259" key="13">
    <source>
        <dbReference type="PROSITE" id="PS50003"/>
    </source>
</evidence>
<dbReference type="InterPro" id="IPR004299">
    <property type="entry name" value="MBOAT_fam"/>
</dbReference>
<feature type="domain" description="ACB" evidence="14">
    <location>
        <begin position="18"/>
        <end position="107"/>
    </location>
</feature>
<evidence type="ECO:0000313" key="16">
    <source>
        <dbReference type="Proteomes" id="UP001165060"/>
    </source>
</evidence>
<name>A0ABQ6MUA5_9STRA</name>
<dbReference type="PANTHER" id="PTHR10408">
    <property type="entry name" value="STEROL O-ACYLTRANSFERASE"/>
    <property type="match status" value="1"/>
</dbReference>
<evidence type="ECO:0000256" key="11">
    <source>
        <dbReference type="SAM" id="MobiDB-lite"/>
    </source>
</evidence>
<dbReference type="PROSITE" id="PS51228">
    <property type="entry name" value="ACB_2"/>
    <property type="match status" value="1"/>
</dbReference>
<keyword evidence="7" id="KW-0256">Endoplasmic reticulum</keyword>
<proteinExistence type="inferred from homology"/>
<dbReference type="Gene3D" id="2.30.29.30">
    <property type="entry name" value="Pleckstrin-homology domain (PH domain)/Phosphotyrosine-binding domain (PTB)"/>
    <property type="match status" value="1"/>
</dbReference>
<dbReference type="SUPFAM" id="SSF47027">
    <property type="entry name" value="Acyl-CoA binding protein"/>
    <property type="match status" value="1"/>
</dbReference>
<feature type="transmembrane region" description="Helical" evidence="12">
    <location>
        <begin position="660"/>
        <end position="679"/>
    </location>
</feature>
<evidence type="ECO:0000256" key="9">
    <source>
        <dbReference type="ARBA" id="ARBA00023136"/>
    </source>
</evidence>
<keyword evidence="16" id="KW-1185">Reference proteome</keyword>
<evidence type="ECO:0000256" key="7">
    <source>
        <dbReference type="ARBA" id="ARBA00022824"/>
    </source>
</evidence>
<evidence type="ECO:0000256" key="5">
    <source>
        <dbReference type="ARBA" id="ARBA00022679"/>
    </source>
</evidence>
<feature type="transmembrane region" description="Helical" evidence="12">
    <location>
        <begin position="633"/>
        <end position="654"/>
    </location>
</feature>
<evidence type="ECO:0000256" key="12">
    <source>
        <dbReference type="SAM" id="Phobius"/>
    </source>
</evidence>
<keyword evidence="5" id="KW-0808">Transferase</keyword>
<evidence type="ECO:0000256" key="10">
    <source>
        <dbReference type="ARBA" id="ARBA00023315"/>
    </source>
</evidence>
<dbReference type="EMBL" id="BRYB01004519">
    <property type="protein sequence ID" value="GMI32523.1"/>
    <property type="molecule type" value="Genomic_DNA"/>
</dbReference>
<keyword evidence="10" id="KW-0012">Acyltransferase</keyword>
<feature type="compositionally biased region" description="Basic and acidic residues" evidence="11">
    <location>
        <begin position="301"/>
        <end position="311"/>
    </location>
</feature>
<dbReference type="InterPro" id="IPR001849">
    <property type="entry name" value="PH_domain"/>
</dbReference>
<gene>
    <name evidence="15" type="ORF">TeGR_g14577</name>
</gene>
<dbReference type="InterPro" id="IPR011993">
    <property type="entry name" value="PH-like_dom_sf"/>
</dbReference>
<evidence type="ECO:0000313" key="15">
    <source>
        <dbReference type="EMBL" id="GMI32523.1"/>
    </source>
</evidence>
<evidence type="ECO:0000256" key="4">
    <source>
        <dbReference type="ARBA" id="ARBA00013244"/>
    </source>
</evidence>
<feature type="transmembrane region" description="Helical" evidence="12">
    <location>
        <begin position="691"/>
        <end position="711"/>
    </location>
</feature>
<dbReference type="Proteomes" id="UP001165060">
    <property type="component" value="Unassembled WGS sequence"/>
</dbReference>
<feature type="transmembrane region" description="Helical" evidence="12">
    <location>
        <begin position="433"/>
        <end position="455"/>
    </location>
</feature>
<dbReference type="EC" id="2.3.1.20" evidence="4"/>
<comment type="pathway">
    <text evidence="2">Lipid metabolism.</text>
</comment>
<protein>
    <recommendedName>
        <fullName evidence="4">diacylglycerol O-acyltransferase</fullName>
        <ecNumber evidence="4">2.3.1.20</ecNumber>
    </recommendedName>
</protein>
<keyword evidence="6 12" id="KW-0812">Transmembrane</keyword>
<dbReference type="SUPFAM" id="SSF50729">
    <property type="entry name" value="PH domain-like"/>
    <property type="match status" value="1"/>
</dbReference>
<dbReference type="PANTHER" id="PTHR10408:SF7">
    <property type="entry name" value="DIACYLGLYCEROL O-ACYLTRANSFERASE 1"/>
    <property type="match status" value="1"/>
</dbReference>
<dbReference type="SMART" id="SM00233">
    <property type="entry name" value="PH"/>
    <property type="match status" value="1"/>
</dbReference>
<sequence length="715" mass="79766">MVASRRMERTNSDIGRGVASDFDSAVSFVSQHAASDLKMSDAQKLELYALFKQSTMGDADKKKQPSAFNLVRRSRFDAWLQLKGTNPTEAKEEYCNLLAHLEVGFSRSETEGGKLKQRRPSMLTMNSMDSFSSMSNLQASSDKDPSEMSREELLASVNMLQSELLRLSVFKVYKEGVLSRCRETMTGEDWTPRFFEIKPGYLRCYKSREERLLRMEIPLFKGVIACRQLAFEHGSGAGAGKYNNFVTVQLVQSGNKKKVASSLSFLKLGADSAEEAGEWVAAIMAAASDGGSPPPTPRAATNEKKKADFGLRDPHKKHQMSLLSSDNEDRQSYRGFANMILVACVVSNMRAIFDSIMSNGILLLGVVDLSGGLEDNDLLVVGATCCLPAFIVAAFLIEKLSHSASSALCNGLHFFNTVGSLAVPWALCDYTGASPLVCGPLIFAATVLFLKLVSYSHTNAVLRRKWVAGETNLGYPQSVTLFDVFQYIAFPTLCYQTSYPRTEKVRKKWLLKRLAELLLTVAVQAVTFNQMMLPVLLEALELKRAGGGVPLGKFLLALAVPSLACWLCMFYALFHLWLNILAEVTFFGDRLYYKDWWNARKIDTYWRTWNMPVHQFLVRHCFMPCMELGLPKGASMFVVFFVSAVAHEVLVSVPCHTTKFYAFLGMMGQVPLIAVTTYIDRKLRGSQVGNFVFWISFCIVGQPLCIILYFLEVVK</sequence>
<organism evidence="15 16">
    <name type="scientific">Tetraparma gracilis</name>
    <dbReference type="NCBI Taxonomy" id="2962635"/>
    <lineage>
        <taxon>Eukaryota</taxon>
        <taxon>Sar</taxon>
        <taxon>Stramenopiles</taxon>
        <taxon>Ochrophyta</taxon>
        <taxon>Bolidophyceae</taxon>
        <taxon>Parmales</taxon>
        <taxon>Triparmaceae</taxon>
        <taxon>Tetraparma</taxon>
    </lineage>
</organism>
<evidence type="ECO:0000256" key="1">
    <source>
        <dbReference type="ARBA" id="ARBA00004477"/>
    </source>
</evidence>
<evidence type="ECO:0000256" key="8">
    <source>
        <dbReference type="ARBA" id="ARBA00022989"/>
    </source>
</evidence>
<evidence type="ECO:0000256" key="3">
    <source>
        <dbReference type="ARBA" id="ARBA00009010"/>
    </source>
</evidence>
<dbReference type="Gene3D" id="1.20.80.10">
    <property type="match status" value="1"/>
</dbReference>
<feature type="domain" description="PH" evidence="13">
    <location>
        <begin position="171"/>
        <end position="288"/>
    </location>
</feature>
<accession>A0ABQ6MUA5</accession>
<feature type="transmembrane region" description="Helical" evidence="12">
    <location>
        <begin position="554"/>
        <end position="574"/>
    </location>
</feature>
<feature type="transmembrane region" description="Helical" evidence="12">
    <location>
        <begin position="409"/>
        <end position="427"/>
    </location>
</feature>
<comment type="caution">
    <text evidence="15">The sequence shown here is derived from an EMBL/GenBank/DDBJ whole genome shotgun (WGS) entry which is preliminary data.</text>
</comment>
<dbReference type="InterPro" id="IPR000582">
    <property type="entry name" value="Acyl-CoA-binding_protein"/>
</dbReference>
<dbReference type="Pfam" id="PF03062">
    <property type="entry name" value="MBOAT"/>
    <property type="match status" value="1"/>
</dbReference>
<dbReference type="Pfam" id="PF00887">
    <property type="entry name" value="ACBP"/>
    <property type="match status" value="1"/>
</dbReference>
<feature type="region of interest" description="Disordered" evidence="11">
    <location>
        <begin position="288"/>
        <end position="311"/>
    </location>
</feature>